<keyword evidence="9" id="KW-1185">Reference proteome</keyword>
<comment type="function">
    <text evidence="6">Na(+)/H(+) antiporter that extrudes sodium in exchange for external protons.</text>
</comment>
<dbReference type="HAMAP" id="MF_01844">
    <property type="entry name" value="NhaA"/>
    <property type="match status" value="1"/>
</dbReference>
<keyword evidence="6" id="KW-0739">Sodium transport</keyword>
<keyword evidence="4 6" id="KW-1133">Transmembrane helix</keyword>
<feature type="transmembrane region" description="Helical" evidence="6">
    <location>
        <begin position="21"/>
        <end position="40"/>
    </location>
</feature>
<feature type="transmembrane region" description="Helical" evidence="6">
    <location>
        <begin position="153"/>
        <end position="172"/>
    </location>
</feature>
<evidence type="ECO:0000256" key="1">
    <source>
        <dbReference type="ARBA" id="ARBA00004429"/>
    </source>
</evidence>
<name>A0A2G8SXM3_9BURK</name>
<dbReference type="PANTHER" id="PTHR30341">
    <property type="entry name" value="SODIUM ION/PROTON ANTIPORTER NHAA-RELATED"/>
    <property type="match status" value="1"/>
</dbReference>
<feature type="transmembrane region" description="Helical" evidence="6">
    <location>
        <begin position="259"/>
        <end position="280"/>
    </location>
</feature>
<feature type="transmembrane region" description="Helical" evidence="6">
    <location>
        <begin position="60"/>
        <end position="77"/>
    </location>
</feature>
<feature type="transmembrane region" description="Helical" evidence="6">
    <location>
        <begin position="206"/>
        <end position="239"/>
    </location>
</feature>
<gene>
    <name evidence="6 8" type="primary">nhaA</name>
    <name evidence="8" type="ORF">CR103_17530</name>
</gene>
<sequence length="411" mass="43489">MRIEKPLSTTFKQFIHSGKAGAVLLILCTLASLVIANSAWGPGYLGFWHRYVAGLSIEHWVNDALMAIFFLLIGLELERELYNGELSDIRNAMLPIMAAAGGIAVPALIHFMLNGGTNTQAGIGIPMATDIAFALGVLSLLGSRVPASLKIFLTALAVMDDLGAIVVIAVFYTAELSFLYLLAALGVFAVLIAMNRVLRIMALLPYLLGGALMWFLMLKSGVHATIAGVLLAFAIPYSAKQDAVESPSHRLENALHTPVAFLILPVFALANTGIVIGTGWAEELLSANSLGILLGLVVGKPVGIFLFSFAAVALGICRLPLDLAWRHVLGAGLLGGIGFTMSIFITNLAYIGQAGVITSSKMAILLASLTAGLIGFCWLKFMGAPLASDPDPDTMDFDDEPTGVNPPRLGR</sequence>
<comment type="catalytic activity">
    <reaction evidence="6">
        <text>Na(+)(in) + 2 H(+)(out) = Na(+)(out) + 2 H(+)(in)</text>
        <dbReference type="Rhea" id="RHEA:29251"/>
        <dbReference type="ChEBI" id="CHEBI:15378"/>
        <dbReference type="ChEBI" id="CHEBI:29101"/>
    </reaction>
</comment>
<evidence type="ECO:0000256" key="7">
    <source>
        <dbReference type="SAM" id="MobiDB-lite"/>
    </source>
</evidence>
<dbReference type="InterPro" id="IPR023171">
    <property type="entry name" value="Na/H_antiporter_dom_sf"/>
</dbReference>
<organism evidence="8 9">
    <name type="scientific">Massilia psychrophila</name>
    <dbReference type="NCBI Taxonomy" id="1603353"/>
    <lineage>
        <taxon>Bacteria</taxon>
        <taxon>Pseudomonadati</taxon>
        <taxon>Pseudomonadota</taxon>
        <taxon>Betaproteobacteria</taxon>
        <taxon>Burkholderiales</taxon>
        <taxon>Oxalobacteraceae</taxon>
        <taxon>Telluria group</taxon>
        <taxon>Massilia</taxon>
    </lineage>
</organism>
<proteinExistence type="inferred from homology"/>
<evidence type="ECO:0000313" key="9">
    <source>
        <dbReference type="Proteomes" id="UP000228593"/>
    </source>
</evidence>
<accession>A0A2G8SXM3</accession>
<feature type="transmembrane region" description="Helical" evidence="6">
    <location>
        <begin position="89"/>
        <end position="109"/>
    </location>
</feature>
<keyword evidence="6" id="KW-0813">Transport</keyword>
<evidence type="ECO:0000313" key="8">
    <source>
        <dbReference type="EMBL" id="PIL38545.1"/>
    </source>
</evidence>
<dbReference type="NCBIfam" id="NF007111">
    <property type="entry name" value="PRK09560.1"/>
    <property type="match status" value="1"/>
</dbReference>
<comment type="subcellular location">
    <subcellularLocation>
        <location evidence="1">Cell inner membrane</location>
        <topology evidence="1">Multi-pass membrane protein</topology>
    </subcellularLocation>
    <subcellularLocation>
        <location evidence="6">Cell membrane</location>
        <topology evidence="6">Multi-pass membrane protein</topology>
    </subcellularLocation>
</comment>
<protein>
    <recommendedName>
        <fullName evidence="6">Na(+)/H(+) antiporter NhaA</fullName>
    </recommendedName>
    <alternativeName>
        <fullName evidence="6">Sodium/proton antiporter NhaA</fullName>
    </alternativeName>
</protein>
<feature type="region of interest" description="Disordered" evidence="7">
    <location>
        <begin position="392"/>
        <end position="411"/>
    </location>
</feature>
<feature type="transmembrane region" description="Helical" evidence="6">
    <location>
        <begin position="328"/>
        <end position="350"/>
    </location>
</feature>
<dbReference type="Pfam" id="PF06965">
    <property type="entry name" value="Na_H_antiport_1"/>
    <property type="match status" value="1"/>
</dbReference>
<dbReference type="GO" id="GO:0015385">
    <property type="term" value="F:sodium:proton antiporter activity"/>
    <property type="evidence" value="ECO:0007669"/>
    <property type="project" value="UniProtKB-UniRule"/>
</dbReference>
<dbReference type="Proteomes" id="UP000228593">
    <property type="component" value="Unassembled WGS sequence"/>
</dbReference>
<dbReference type="NCBIfam" id="TIGR00773">
    <property type="entry name" value="NhaA"/>
    <property type="match status" value="1"/>
</dbReference>
<comment type="similarity">
    <text evidence="6">Belongs to the NhaA Na(+)/H(+) (TC 2.A.33) antiporter family.</text>
</comment>
<evidence type="ECO:0000256" key="4">
    <source>
        <dbReference type="ARBA" id="ARBA00022989"/>
    </source>
</evidence>
<dbReference type="EMBL" id="PDOB01000034">
    <property type="protein sequence ID" value="PIL38545.1"/>
    <property type="molecule type" value="Genomic_DNA"/>
</dbReference>
<keyword evidence="3 6" id="KW-0812">Transmembrane</keyword>
<feature type="transmembrane region" description="Helical" evidence="6">
    <location>
        <begin position="362"/>
        <end position="381"/>
    </location>
</feature>
<keyword evidence="6" id="KW-0915">Sodium</keyword>
<dbReference type="InterPro" id="IPR004670">
    <property type="entry name" value="NhaA"/>
</dbReference>
<comment type="caution">
    <text evidence="8">The sequence shown here is derived from an EMBL/GenBank/DDBJ whole genome shotgun (WGS) entry which is preliminary data.</text>
</comment>
<keyword evidence="6" id="KW-0406">Ion transport</keyword>
<keyword evidence="6" id="KW-0050">Antiport</keyword>
<feature type="compositionally biased region" description="Acidic residues" evidence="7">
    <location>
        <begin position="392"/>
        <end position="401"/>
    </location>
</feature>
<feature type="transmembrane region" description="Helical" evidence="6">
    <location>
        <begin position="178"/>
        <end position="194"/>
    </location>
</feature>
<feature type="transmembrane region" description="Helical" evidence="6">
    <location>
        <begin position="121"/>
        <end position="141"/>
    </location>
</feature>
<keyword evidence="2 6" id="KW-1003">Cell membrane</keyword>
<dbReference type="PANTHER" id="PTHR30341:SF0">
    <property type="entry name" value="NA(+)_H(+) ANTIPORTER NHAA"/>
    <property type="match status" value="1"/>
</dbReference>
<dbReference type="GO" id="GO:0005886">
    <property type="term" value="C:plasma membrane"/>
    <property type="evidence" value="ECO:0007669"/>
    <property type="project" value="UniProtKB-SubCell"/>
</dbReference>
<dbReference type="Gene3D" id="1.20.1530.10">
    <property type="entry name" value="Na+/H+ antiporter like domain"/>
    <property type="match status" value="1"/>
</dbReference>
<evidence type="ECO:0000256" key="5">
    <source>
        <dbReference type="ARBA" id="ARBA00023136"/>
    </source>
</evidence>
<dbReference type="GO" id="GO:0006885">
    <property type="term" value="P:regulation of pH"/>
    <property type="evidence" value="ECO:0007669"/>
    <property type="project" value="UniProtKB-UniRule"/>
</dbReference>
<dbReference type="OrthoDB" id="9808135at2"/>
<reference evidence="8 9" key="1">
    <citation type="submission" date="2017-10" db="EMBL/GenBank/DDBJ databases">
        <title>Massilia psychrophilum sp. nov., a novel purple-pigmented bacterium isolated from Tianshan glacier, Xinjiang Municipality, China.</title>
        <authorList>
            <person name="Wang H."/>
        </authorList>
    </citation>
    <scope>NUCLEOTIDE SEQUENCE [LARGE SCALE GENOMIC DNA]</scope>
    <source>
        <strain evidence="8 9">JCM 30813</strain>
    </source>
</reference>
<evidence type="ECO:0000256" key="3">
    <source>
        <dbReference type="ARBA" id="ARBA00022692"/>
    </source>
</evidence>
<dbReference type="AlphaFoldDB" id="A0A2G8SXM3"/>
<evidence type="ECO:0000256" key="6">
    <source>
        <dbReference type="HAMAP-Rule" id="MF_01844"/>
    </source>
</evidence>
<dbReference type="RefSeq" id="WP_099917263.1">
    <property type="nucleotide sequence ID" value="NZ_BMHS01000006.1"/>
</dbReference>
<keyword evidence="5 6" id="KW-0472">Membrane</keyword>
<feature type="transmembrane region" description="Helical" evidence="6">
    <location>
        <begin position="292"/>
        <end position="316"/>
    </location>
</feature>
<evidence type="ECO:0000256" key="2">
    <source>
        <dbReference type="ARBA" id="ARBA00022475"/>
    </source>
</evidence>